<dbReference type="PRINTS" id="PR01490">
    <property type="entry name" value="RTXTOXIND"/>
</dbReference>
<comment type="similarity">
    <text evidence="2 9">Belongs to the membrane fusion protein (MFP) (TC 8.A.1) family.</text>
</comment>
<dbReference type="Pfam" id="PF25994">
    <property type="entry name" value="HH_AprE"/>
    <property type="match status" value="1"/>
</dbReference>
<keyword evidence="4 9" id="KW-1003">Cell membrane</keyword>
<dbReference type="GO" id="GO:0015031">
    <property type="term" value="P:protein transport"/>
    <property type="evidence" value="ECO:0007669"/>
    <property type="project" value="InterPro"/>
</dbReference>
<name>A0A1I3RKE6_9HYPH</name>
<evidence type="ECO:0000256" key="8">
    <source>
        <dbReference type="ARBA" id="ARBA00023136"/>
    </source>
</evidence>
<dbReference type="InterPro" id="IPR010129">
    <property type="entry name" value="T1SS_HlyD"/>
</dbReference>
<dbReference type="EMBL" id="FORF01000020">
    <property type="protein sequence ID" value="SFJ45636.1"/>
    <property type="molecule type" value="Genomic_DNA"/>
</dbReference>
<dbReference type="Pfam" id="PF26002">
    <property type="entry name" value="Beta-barrel_AprE"/>
    <property type="match status" value="1"/>
</dbReference>
<gene>
    <name evidence="13" type="ORF">SAMN03080618_03022</name>
</gene>
<evidence type="ECO:0000313" key="13">
    <source>
        <dbReference type="EMBL" id="SFJ45636.1"/>
    </source>
</evidence>
<evidence type="ECO:0000259" key="11">
    <source>
        <dbReference type="Pfam" id="PF25994"/>
    </source>
</evidence>
<comment type="subcellular location">
    <subcellularLocation>
        <location evidence="1 9">Cell inner membrane</location>
        <topology evidence="1 9">Single-pass membrane protein</topology>
    </subcellularLocation>
</comment>
<keyword evidence="3 9" id="KW-0813">Transport</keyword>
<organism evidence="13 14">
    <name type="scientific">Aquamicrobium aerolatum DSM 21857</name>
    <dbReference type="NCBI Taxonomy" id="1121003"/>
    <lineage>
        <taxon>Bacteria</taxon>
        <taxon>Pseudomonadati</taxon>
        <taxon>Pseudomonadota</taxon>
        <taxon>Alphaproteobacteria</taxon>
        <taxon>Hyphomicrobiales</taxon>
        <taxon>Phyllobacteriaceae</taxon>
        <taxon>Aerobium</taxon>
    </lineage>
</organism>
<keyword evidence="5 9" id="KW-0997">Cell inner membrane</keyword>
<evidence type="ECO:0000256" key="1">
    <source>
        <dbReference type="ARBA" id="ARBA00004377"/>
    </source>
</evidence>
<evidence type="ECO:0000256" key="4">
    <source>
        <dbReference type="ARBA" id="ARBA00022475"/>
    </source>
</evidence>
<keyword evidence="14" id="KW-1185">Reference proteome</keyword>
<keyword evidence="6 9" id="KW-0812">Transmembrane</keyword>
<evidence type="ECO:0000256" key="2">
    <source>
        <dbReference type="ARBA" id="ARBA00009477"/>
    </source>
</evidence>
<dbReference type="InterPro" id="IPR050739">
    <property type="entry name" value="MFP"/>
</dbReference>
<dbReference type="NCBIfam" id="TIGR01843">
    <property type="entry name" value="type_I_hlyD"/>
    <property type="match status" value="1"/>
</dbReference>
<feature type="transmembrane region" description="Helical" evidence="9">
    <location>
        <begin position="26"/>
        <end position="53"/>
    </location>
</feature>
<evidence type="ECO:0000256" key="5">
    <source>
        <dbReference type="ARBA" id="ARBA00022519"/>
    </source>
</evidence>
<feature type="domain" description="AprE-like long alpha-helical hairpin" evidence="11">
    <location>
        <begin position="102"/>
        <end position="288"/>
    </location>
</feature>
<evidence type="ECO:0000256" key="9">
    <source>
        <dbReference type="RuleBase" id="RU365093"/>
    </source>
</evidence>
<dbReference type="PANTHER" id="PTHR30386:SF17">
    <property type="entry name" value="ALKALINE PROTEASE SECRETION PROTEIN APRE"/>
    <property type="match status" value="1"/>
</dbReference>
<dbReference type="Gene3D" id="2.40.50.100">
    <property type="match status" value="1"/>
</dbReference>
<proteinExistence type="inferred from homology"/>
<dbReference type="Proteomes" id="UP000242763">
    <property type="component" value="Unassembled WGS sequence"/>
</dbReference>
<evidence type="ECO:0000256" key="3">
    <source>
        <dbReference type="ARBA" id="ARBA00022448"/>
    </source>
</evidence>
<evidence type="ECO:0000259" key="12">
    <source>
        <dbReference type="Pfam" id="PF26002"/>
    </source>
</evidence>
<dbReference type="OrthoDB" id="9810980at2"/>
<keyword evidence="8 9" id="KW-0472">Membrane</keyword>
<protein>
    <recommendedName>
        <fullName evidence="9">Membrane fusion protein (MFP) family protein</fullName>
    </recommendedName>
</protein>
<reference evidence="14" key="1">
    <citation type="submission" date="2016-10" db="EMBL/GenBank/DDBJ databases">
        <authorList>
            <person name="Varghese N."/>
            <person name="Submissions S."/>
        </authorList>
    </citation>
    <scope>NUCLEOTIDE SEQUENCE [LARGE SCALE GENOMIC DNA]</scope>
    <source>
        <strain evidence="14">DSM 21857</strain>
    </source>
</reference>
<evidence type="ECO:0000256" key="10">
    <source>
        <dbReference type="SAM" id="Coils"/>
    </source>
</evidence>
<dbReference type="PANTHER" id="PTHR30386">
    <property type="entry name" value="MEMBRANE FUSION SUBUNIT OF EMRAB-TOLC MULTIDRUG EFFLUX PUMP"/>
    <property type="match status" value="1"/>
</dbReference>
<accession>A0A1I3RKE6</accession>
<dbReference type="GO" id="GO:0005886">
    <property type="term" value="C:plasma membrane"/>
    <property type="evidence" value="ECO:0007669"/>
    <property type="project" value="UniProtKB-SubCell"/>
</dbReference>
<feature type="domain" description="AprE-like beta-barrel" evidence="12">
    <location>
        <begin position="332"/>
        <end position="423"/>
    </location>
</feature>
<evidence type="ECO:0000313" key="14">
    <source>
        <dbReference type="Proteomes" id="UP000242763"/>
    </source>
</evidence>
<dbReference type="InterPro" id="IPR058982">
    <property type="entry name" value="Beta-barrel_AprE"/>
</dbReference>
<dbReference type="Gene3D" id="2.40.30.170">
    <property type="match status" value="1"/>
</dbReference>
<keyword evidence="10" id="KW-0175">Coiled coil</keyword>
<sequence>MTTDLAKIQDLEWYSEVPRSIRKQTIIGLAILAVSFGGFGIWATTAPLAAAVISQGSFVATGQNKVVQHFEGGIIKEMLVSEGDEVKEGQPLVRLDETAALAKERELFLRRSRLEIIVARLSSQFRGDETMAIPVPVEPHIGDPDVAAILASQKLHFDTARVKRSSELKLLEQNVKSLDFRMQGYLHLRDSMIEQLGLLREEHEGKKILLNKGLLRATEVSAILRAISEAQGEIGRLEAEISETGAQMIKAEQEIVGTTDKFREDALDQLQNIQGELEVVREQSREAESVLRRATINAPVSGTVIRLHYHTPGGVIESGKGIMEILPANVPLIIEAQVPRNDIDSVTTGQKATVRLTALNQRTTPVLEGKVFYVSADALQDQNTNSPAEVYVARISLPASELGRVAGFSPTPGMPAEVMIQTGERTFFSYLAKPITDSMSRAFSER</sequence>
<feature type="coiled-coil region" evidence="10">
    <location>
        <begin position="220"/>
        <end position="290"/>
    </location>
</feature>
<dbReference type="AlphaFoldDB" id="A0A1I3RKE6"/>
<dbReference type="RefSeq" id="WP_091524005.1">
    <property type="nucleotide sequence ID" value="NZ_FORF01000020.1"/>
</dbReference>
<dbReference type="STRING" id="1121003.SAMN03080618_03022"/>
<dbReference type="InterPro" id="IPR058781">
    <property type="entry name" value="HH_AprE-like"/>
</dbReference>
<evidence type="ECO:0000256" key="6">
    <source>
        <dbReference type="ARBA" id="ARBA00022692"/>
    </source>
</evidence>
<evidence type="ECO:0000256" key="7">
    <source>
        <dbReference type="ARBA" id="ARBA00022989"/>
    </source>
</evidence>
<keyword evidence="7 9" id="KW-1133">Transmembrane helix</keyword>